<dbReference type="GO" id="GO:0004553">
    <property type="term" value="F:hydrolase activity, hydrolyzing O-glycosyl compounds"/>
    <property type="evidence" value="ECO:0007669"/>
    <property type="project" value="InterPro"/>
</dbReference>
<dbReference type="InterPro" id="IPR017853">
    <property type="entry name" value="GH"/>
</dbReference>
<dbReference type="EMBL" id="LGFU01000014">
    <property type="protein sequence ID" value="KUK46648.1"/>
    <property type="molecule type" value="Genomic_DNA"/>
</dbReference>
<protein>
    <submittedName>
        <fullName evidence="5">Putative glycosyl hydrolase</fullName>
    </submittedName>
</protein>
<dbReference type="InterPro" id="IPR001944">
    <property type="entry name" value="Glycoside_Hdrlase_35"/>
</dbReference>
<dbReference type="PATRIC" id="fig|167964.4.peg.964"/>
<comment type="caution">
    <text evidence="5">The sequence shown here is derived from an EMBL/GenBank/DDBJ whole genome shotgun (WGS) entry which is preliminary data.</text>
</comment>
<dbReference type="InterPro" id="IPR031330">
    <property type="entry name" value="Gly_Hdrlase_35_cat"/>
</dbReference>
<dbReference type="Pfam" id="PF01301">
    <property type="entry name" value="Glyco_hydro_35"/>
    <property type="match status" value="1"/>
</dbReference>
<organism evidence="5 6">
    <name type="scientific">Anaerolinea thermophila</name>
    <dbReference type="NCBI Taxonomy" id="167964"/>
    <lineage>
        <taxon>Bacteria</taxon>
        <taxon>Bacillati</taxon>
        <taxon>Chloroflexota</taxon>
        <taxon>Anaerolineae</taxon>
        <taxon>Anaerolineales</taxon>
        <taxon>Anaerolineaceae</taxon>
        <taxon>Anaerolinea</taxon>
    </lineage>
</organism>
<dbReference type="InterPro" id="IPR054746">
    <property type="entry name" value="GLMA-like_second"/>
</dbReference>
<comment type="similarity">
    <text evidence="1 2">Belongs to the glycosyl hydrolase 35 family.</text>
</comment>
<name>A0A117LGY2_9CHLR</name>
<sequence>MNTFKIKDNLFWLNDQPIFIQSGEFHYYRTPPEEWRHRLNLLKEAGFNALASYIPWLWHQLEEDVFDFDGHSHPMRNLEGFLDLADEMGFLIIPRPGPYIMAETTNEGIPPWVFENYPGAAFIDQNNKVQNIASYLHPDFLKCVRKWYQAIFQVLTPRQITYGGKIIMTQLDNEMGMIHWVRNIIDTNPDTIQRFADYIRQAPEINHPERYPKENLEDYLKESILHPHKETDPIILEDYRRFFQGYLEEYAAFLIQEAKQNGMEVPPVINIHGFANGGKTFPIGLSQLINVIRLPDIISATDVYPCIIGEGNIHELYMVNEMTKALQNPEQALFSIEFQSGGNIDFSNMQSSLYDLHARLCITSGMRAINHYLFFGGENHPVLSRIKRHDWGPPVRKDGSLRQHYHRYGKLSDALAVYGQDLVKAQPQYVTTIGFQLDYFMTEVNNITTQQETKIITHQRERILFDMLARGLTLSHRPFTSVDLDREALDPAQTPVLWTMMEKQCYPETQQKLLDYVKDGGTLIMAGRMCLEDFEHKPCTLLKDGLGITHLEDQPPFQIQDITIFDHQDVPVSFLETYQGDFAEVFAYDDKNAVVGFRVDIGEGNLFMLGAAMPISTLVELDIIETLSNRATVPPLLTMTHWVDARLSIAENGGFLSINNYQDDPVDTVLSYQGQPLFGGNQVHLPARQGAILPLEWQYSEDILIHYATSEIRHIYNEEDALIFETAQPDVTAELTVKGYTCQDANVISEADGRTRVVLDSSTGKILLKRVPR</sequence>
<dbReference type="PANTHER" id="PTHR23421">
    <property type="entry name" value="BETA-GALACTOSIDASE RELATED"/>
    <property type="match status" value="1"/>
</dbReference>
<feature type="domain" description="Glycoside hydrolase 35 catalytic" evidence="3">
    <location>
        <begin position="11"/>
        <end position="181"/>
    </location>
</feature>
<evidence type="ECO:0000313" key="5">
    <source>
        <dbReference type="EMBL" id="KUK46648.1"/>
    </source>
</evidence>
<keyword evidence="5" id="KW-0378">Hydrolase</keyword>
<dbReference type="SUPFAM" id="SSF51445">
    <property type="entry name" value="(Trans)glycosidases"/>
    <property type="match status" value="1"/>
</dbReference>
<dbReference type="Gene3D" id="3.40.50.880">
    <property type="match status" value="1"/>
</dbReference>
<dbReference type="GO" id="GO:0005975">
    <property type="term" value="P:carbohydrate metabolic process"/>
    <property type="evidence" value="ECO:0007669"/>
    <property type="project" value="InterPro"/>
</dbReference>
<gene>
    <name evidence="5" type="ORF">XD73_0466</name>
</gene>
<dbReference type="Pfam" id="PF22369">
    <property type="entry name" value="GLMA_2nd"/>
    <property type="match status" value="1"/>
</dbReference>
<evidence type="ECO:0000256" key="1">
    <source>
        <dbReference type="ARBA" id="ARBA00009809"/>
    </source>
</evidence>
<evidence type="ECO:0000256" key="2">
    <source>
        <dbReference type="RuleBase" id="RU003679"/>
    </source>
</evidence>
<evidence type="ECO:0000259" key="3">
    <source>
        <dbReference type="Pfam" id="PF01301"/>
    </source>
</evidence>
<dbReference type="Proteomes" id="UP000064249">
    <property type="component" value="Unassembled WGS sequence"/>
</dbReference>
<dbReference type="AlphaFoldDB" id="A0A117LGY2"/>
<dbReference type="InterPro" id="IPR029062">
    <property type="entry name" value="Class_I_gatase-like"/>
</dbReference>
<feature type="domain" description="GLMA-like second" evidence="4">
    <location>
        <begin position="449"/>
        <end position="573"/>
    </location>
</feature>
<reference evidence="5 6" key="1">
    <citation type="journal article" date="2015" name="MBio">
        <title>Genome-Resolved Metagenomic Analysis Reveals Roles for Candidate Phyla and Other Microbial Community Members in Biogeochemical Transformations in Oil Reservoirs.</title>
        <authorList>
            <person name="Hu P."/>
            <person name="Tom L."/>
            <person name="Singh A."/>
            <person name="Thomas B.C."/>
            <person name="Baker B.J."/>
            <person name="Piceno Y.M."/>
            <person name="Andersen G.L."/>
            <person name="Banfield J.F."/>
        </authorList>
    </citation>
    <scope>NUCLEOTIDE SEQUENCE [LARGE SCALE GENOMIC DNA]</scope>
    <source>
        <strain evidence="5">46_16</strain>
    </source>
</reference>
<evidence type="ECO:0000313" key="6">
    <source>
        <dbReference type="Proteomes" id="UP000064249"/>
    </source>
</evidence>
<accession>A0A117LGY2</accession>
<evidence type="ECO:0000259" key="4">
    <source>
        <dbReference type="Pfam" id="PF22369"/>
    </source>
</evidence>
<dbReference type="Gene3D" id="3.20.20.80">
    <property type="entry name" value="Glycosidases"/>
    <property type="match status" value="1"/>
</dbReference>
<proteinExistence type="inferred from homology"/>